<dbReference type="KEGG" id="maur:BOH66_10345"/>
<reference evidence="1 2" key="1">
    <citation type="submission" date="2016-12" db="EMBL/GenBank/DDBJ databases">
        <title>Complete genome sequence of Microbacterium aurum KACC 15219.</title>
        <authorList>
            <person name="Jung Y."/>
            <person name="Shin J.-H."/>
            <person name="Lee Y.-J."/>
            <person name="Yi H."/>
            <person name="Bahn Y.-S."/>
            <person name="Kim J.F."/>
            <person name="Lee D.-W."/>
        </authorList>
    </citation>
    <scope>NUCLEOTIDE SEQUENCE [LARGE SCALE GENOMIC DNA]</scope>
    <source>
        <strain evidence="1 2">KACC 15219</strain>
    </source>
</reference>
<gene>
    <name evidence="1" type="ORF">BOH66_10345</name>
</gene>
<accession>A0A1P8UCR3</accession>
<name>A0A1P8UCR3_9MICO</name>
<dbReference type="EMBL" id="CP018762">
    <property type="protein sequence ID" value="APZ35859.1"/>
    <property type="molecule type" value="Genomic_DNA"/>
</dbReference>
<evidence type="ECO:0000313" key="2">
    <source>
        <dbReference type="Proteomes" id="UP000187185"/>
    </source>
</evidence>
<keyword evidence="2" id="KW-1185">Reference proteome</keyword>
<dbReference type="AlphaFoldDB" id="A0A1P8UCR3"/>
<sequence>MPDDAKSIVISFECDGSDPFSVELGDSMALRQSPLGGTCGEPVELAWPILPATGETLSVMVTGETAWSATPTFSTEEFAYDRALEADCTAFADVYSALTNADSGFVHYGAFDETEWRTRVDAATQELAELAAGSTSGIRVELESMSTALTETDRVPGQSMAGTEDALGRVTVACNVNHTTLVLSAEFDG</sequence>
<evidence type="ECO:0000313" key="1">
    <source>
        <dbReference type="EMBL" id="APZ35859.1"/>
    </source>
</evidence>
<protein>
    <submittedName>
        <fullName evidence="1">Uncharacterized protein</fullName>
    </submittedName>
</protein>
<proteinExistence type="predicted"/>
<dbReference type="Proteomes" id="UP000187185">
    <property type="component" value="Chromosome"/>
</dbReference>
<organism evidence="1 2">
    <name type="scientific">Microbacterium aurum</name>
    <dbReference type="NCBI Taxonomy" id="36805"/>
    <lineage>
        <taxon>Bacteria</taxon>
        <taxon>Bacillati</taxon>
        <taxon>Actinomycetota</taxon>
        <taxon>Actinomycetes</taxon>
        <taxon>Micrococcales</taxon>
        <taxon>Microbacteriaceae</taxon>
        <taxon>Microbacterium</taxon>
    </lineage>
</organism>